<dbReference type="GO" id="GO:0000981">
    <property type="term" value="F:DNA-binding transcription factor activity, RNA polymerase II-specific"/>
    <property type="evidence" value="ECO:0000318"/>
    <property type="project" value="GO_Central"/>
</dbReference>
<dbReference type="Gene3D" id="6.10.140.1290">
    <property type="match status" value="1"/>
</dbReference>
<feature type="region of interest" description="Disordered" evidence="5">
    <location>
        <begin position="100"/>
        <end position="126"/>
    </location>
</feature>
<evidence type="ECO:0000313" key="8">
    <source>
        <dbReference type="Proteomes" id="UP000008143"/>
    </source>
</evidence>
<reference evidence="9" key="3">
    <citation type="submission" date="2025-04" db="UniProtKB">
        <authorList>
            <consortium name="RefSeq"/>
        </authorList>
    </citation>
    <scope>IDENTIFICATION</scope>
    <source>
        <strain evidence="9">Nigerian</strain>
        <tissue evidence="9">Liver and blood</tissue>
    </source>
</reference>
<feature type="compositionally biased region" description="Pro residues" evidence="5">
    <location>
        <begin position="1081"/>
        <end position="1093"/>
    </location>
</feature>
<dbReference type="GeneID" id="100038260"/>
<dbReference type="Proteomes" id="UP000008143">
    <property type="component" value="Chromosome 3"/>
</dbReference>
<feature type="region of interest" description="Disordered" evidence="5">
    <location>
        <begin position="739"/>
        <end position="766"/>
    </location>
</feature>
<feature type="domain" description="RFX-type winged-helix" evidence="6">
    <location>
        <begin position="258"/>
        <end position="333"/>
    </location>
</feature>
<feature type="region of interest" description="Disordered" evidence="5">
    <location>
        <begin position="987"/>
        <end position="1011"/>
    </location>
</feature>
<gene>
    <name evidence="7 9 10" type="primary">rfx7</name>
    <name evidence="9" type="synonym">rfxdc2</name>
</gene>
<dbReference type="GO" id="GO:0006357">
    <property type="term" value="P:regulation of transcription by RNA polymerase II"/>
    <property type="evidence" value="ECO:0000318"/>
    <property type="project" value="GO_Central"/>
</dbReference>
<dbReference type="Pfam" id="PF02257">
    <property type="entry name" value="RFX_DNA_binding"/>
    <property type="match status" value="1"/>
</dbReference>
<protein>
    <submittedName>
        <fullName evidence="9">DNA-binding protein RFX7 isoform X1</fullName>
    </submittedName>
    <submittedName>
        <fullName evidence="7">Regulatory factor X7</fullName>
    </submittedName>
</protein>
<dbReference type="GO" id="GO:0005634">
    <property type="term" value="C:nucleus"/>
    <property type="evidence" value="ECO:0007669"/>
    <property type="project" value="UniProtKB-SubCell"/>
</dbReference>
<comment type="subcellular location">
    <subcellularLocation>
        <location evidence="1">Nucleus</location>
    </subcellularLocation>
</comment>
<evidence type="ECO:0000256" key="4">
    <source>
        <dbReference type="ARBA" id="ARBA00061114"/>
    </source>
</evidence>
<evidence type="ECO:0000256" key="2">
    <source>
        <dbReference type="ARBA" id="ARBA00023125"/>
    </source>
</evidence>
<keyword evidence="3" id="KW-0539">Nucleus</keyword>
<feature type="compositionally biased region" description="Polar residues" evidence="5">
    <location>
        <begin position="987"/>
        <end position="1001"/>
    </location>
</feature>
<evidence type="ECO:0000313" key="7">
    <source>
        <dbReference type="Ensembl" id="ENSXETP00000105732"/>
    </source>
</evidence>
<dbReference type="AGR" id="Xenbase:XB-GENE-1008447"/>
<dbReference type="OMA" id="QCQENPD"/>
<feature type="compositionally biased region" description="Polar residues" evidence="5">
    <location>
        <begin position="554"/>
        <end position="566"/>
    </location>
</feature>
<name>A0A803JCX1_XENTR</name>
<feature type="compositionally biased region" description="Basic and acidic residues" evidence="5">
    <location>
        <begin position="739"/>
        <end position="749"/>
    </location>
</feature>
<dbReference type="InterPro" id="IPR036390">
    <property type="entry name" value="WH_DNA-bd_sf"/>
</dbReference>
<feature type="compositionally biased region" description="Basic residues" evidence="5">
    <location>
        <begin position="117"/>
        <end position="126"/>
    </location>
</feature>
<feature type="region of interest" description="Disordered" evidence="5">
    <location>
        <begin position="1051"/>
        <end position="1147"/>
    </location>
</feature>
<reference evidence="7" key="1">
    <citation type="journal article" date="2010" name="Science">
        <title>The genome of the Western clawed frog Xenopus tropicalis.</title>
        <authorList>
            <person name="Hellsten U."/>
            <person name="Harland R.M."/>
            <person name="Gilchrist M.J."/>
            <person name="Hendrix D."/>
            <person name="Jurka J."/>
            <person name="Kapitonov V."/>
            <person name="Ovcharenko I."/>
            <person name="Putnam N.H."/>
            <person name="Shu S."/>
            <person name="Taher L."/>
            <person name="Blitz I.L."/>
            <person name="Blumberg B."/>
            <person name="Dichmann D.S."/>
            <person name="Dubchak I."/>
            <person name="Amaya E."/>
            <person name="Detter J.C."/>
            <person name="Fletcher R."/>
            <person name="Gerhard D.S."/>
            <person name="Goodstein D."/>
            <person name="Graves T."/>
            <person name="Grigoriev I.V."/>
            <person name="Grimwood J."/>
            <person name="Kawashima T."/>
            <person name="Lindquist E."/>
            <person name="Lucas S.M."/>
            <person name="Mead P.E."/>
            <person name="Mitros T."/>
            <person name="Ogino H."/>
            <person name="Ohta Y."/>
            <person name="Poliakov A.V."/>
            <person name="Pollet N."/>
            <person name="Robert J."/>
            <person name="Salamov A."/>
            <person name="Sater A.K."/>
            <person name="Schmutz J."/>
            <person name="Terry A."/>
            <person name="Vize P.D."/>
            <person name="Warren W.C."/>
            <person name="Wells D."/>
            <person name="Wills A."/>
            <person name="Wilson R.K."/>
            <person name="Zimmerman L.B."/>
            <person name="Zorn A.M."/>
            <person name="Grainger R."/>
            <person name="Grammer T."/>
            <person name="Khokha M.K."/>
            <person name="Richardson P.M."/>
            <person name="Rokhsar D.S."/>
        </authorList>
    </citation>
    <scope>NUCLEOTIDE SEQUENCE [LARGE SCALE GENOMIC DNA]</scope>
    <source>
        <strain evidence="7">Nigerian</strain>
    </source>
</reference>
<dbReference type="InterPro" id="IPR036388">
    <property type="entry name" value="WH-like_DNA-bd_sf"/>
</dbReference>
<evidence type="ECO:0000313" key="10">
    <source>
        <dbReference type="Xenbase" id="XB-GENE-1008447"/>
    </source>
</evidence>
<dbReference type="RefSeq" id="XP_012813821.2">
    <property type="nucleotide sequence ID" value="XM_012958367.3"/>
</dbReference>
<evidence type="ECO:0000313" key="9">
    <source>
        <dbReference type="RefSeq" id="XP_012813821.2"/>
    </source>
</evidence>
<dbReference type="CTD" id="64864"/>
<dbReference type="GeneTree" id="ENSGT01050000244970"/>
<feature type="compositionally biased region" description="Polar residues" evidence="5">
    <location>
        <begin position="631"/>
        <end position="668"/>
    </location>
</feature>
<dbReference type="PANTHER" id="PTHR12619">
    <property type="entry name" value="RFX TRANSCRIPTION FACTOR FAMILY"/>
    <property type="match status" value="1"/>
</dbReference>
<feature type="region of interest" description="Disordered" evidence="5">
    <location>
        <begin position="441"/>
        <end position="478"/>
    </location>
</feature>
<dbReference type="PANTHER" id="PTHR12619:SF2">
    <property type="entry name" value="DNA-BINDING PROTEIN RFX7"/>
    <property type="match status" value="1"/>
</dbReference>
<evidence type="ECO:0000256" key="3">
    <source>
        <dbReference type="ARBA" id="ARBA00023242"/>
    </source>
</evidence>
<dbReference type="Xenbase" id="XB-GENE-1008447">
    <property type="gene designation" value="rfx7"/>
</dbReference>
<dbReference type="OrthoDB" id="10069709at2759"/>
<dbReference type="InterPro" id="IPR039779">
    <property type="entry name" value="RFX-like"/>
</dbReference>
<sequence length="1589" mass="171697">MLCGVVVVRKSAPARCVCSLGSSPVSAVRAAPGCSGTRCWLVTGRRAEEIQLPFYLHDPRQRSSLCTYRHPNITLGFVSSQQPYHAPHPIPRVFPVLAPRTPHIPQTSSPSSCPSSRGRRLTRGRGKGLVCSAPSVLQLPTPPHLLTHTYTVRHTELSISNHGRGTAATTSPENPTHGAACPAASLCTRGTASLGDWTARDRGQRTATEDQELHLQEVEKFTDLEKLYLYLKLPSGPSNVEKSDQNSLSSSRAQQTHAFSWIRNTLEEHPETSLPKQEVYDEYKSYCDNLGYHPLSAADFGKIMKNVFPNMKARRLGTRGKSKYCYSGLRKKAFVHMPSLPNLDFNKSGDGVDGIEVSTQLQNADEEVVSAACRLVCEWAQKVLSQPFDSVLDLARFLVKSHYIGTKSMAALTVMAGDSAGLKGITQTSAFVPMSESNSFHPQVKSLTSPVDAKQQLQRKIQKKQQEQKLQSPLPGELQIKKQDGTASNGITSICNGSPAILSPQPIGIVVAAVQSPIPVQRNRPLVTSPSPIGSSEGKVLPLNVQVVTQHMQSVKQSPKTPQNIPASPVGDRSARHRYPQILPKPASSNALTIRSPTTVVFTSSPIKTVVPTPHVSSLNVVKMTTISLAPSSTGTPVKPTPSSSTGATDETRTVPQIKNGSVVSLQSPVPRGGTPASSSVEVKTEPEIVSEDTAVQCQETPDSSKAQKRTVIGLTQKGNQESVTLKLSQDAARDQAVKGVDHRAEGTRTKCKSRSVEGTTISSAGSNQSTLTLSVAPQTLFNNRSSQNTNGDQGVKDVRVCNKSPRKRLPTTGQESPIPPAKKSLLGQITSDCPVPEGITGKKIPRTLLAKNDDAVTLALVPSKETEGDNTTLAVNYPLSCVAETSSDTPQEIVASSQDVKVKLEGNVFKFVNESKSDNTFSQDAWQHIAEDADFSSSNCEQTQTIGVLDISETSGADNLQKPVWEDFEGIQQGIYSQQLEDSSLNQLQAHSSNQLPQHSDMTDPSFFSFDDDLTQDSIVEELVLMEEQMSMNNNPQNYGNLGMVLQNQSTASHGTPVPTHPGSAHFYHSVHSSGTPVHTPTPTPTPTPTLTPTPTSEMISGTHSLSRESPCSRLAQTTPVDSALGSSRHTPVGTPHSNCSSSVPPSPVECRNPFAFTPISASISYHDATIVSSSPVKPMQRPMATHPDKTKLEWMNNGYGSVVNPSVSSHGILPSYKELDSFRKPHAFAVPGQSYQSQSRHHDNHLGRLTPVSPVQHQLSIINNASKQEGFAVPAPLDNKSTNSSGNSNFRCRSVSPAVHRQRNLSGNTNCPVSNVPQSNVTAFGTLVVPEIHSILSNIQPDNSANSIAQRSQSVPLTVMMQTAFPSLQKQNNTQNITHVLLSKLDSDRDDAVRGLGINNMPSNYTARMNLTQILETSPMFSGANQQSILNSSNPAYEFQTPSYLTKNNSSEQISFTSGENQAQTDIGEQQLDFSSTVKDLLDGDSLQTNQQLVVQVASELNNASDFSSDIRLSSELSGSINDLNTLDPNLLFDPGRQPGQDEDATLEEINNDPLFQHICNESINSMTSSGFEWMESKDHPTVEMLG</sequence>
<dbReference type="Pfam" id="PF18326">
    <property type="entry name" value="RFX5_N"/>
    <property type="match status" value="1"/>
</dbReference>
<feature type="region of interest" description="Disordered" evidence="5">
    <location>
        <begin position="631"/>
        <end position="709"/>
    </location>
</feature>
<comment type="similarity">
    <text evidence="4">Belongs to the RFX family.</text>
</comment>
<dbReference type="GO" id="GO:0000978">
    <property type="term" value="F:RNA polymerase II cis-regulatory region sequence-specific DNA binding"/>
    <property type="evidence" value="ECO:0000318"/>
    <property type="project" value="GO_Central"/>
</dbReference>
<organism evidence="7">
    <name type="scientific">Xenopus tropicalis</name>
    <name type="common">Western clawed frog</name>
    <name type="synonym">Silurana tropicalis</name>
    <dbReference type="NCBI Taxonomy" id="8364"/>
    <lineage>
        <taxon>Eukaryota</taxon>
        <taxon>Metazoa</taxon>
        <taxon>Chordata</taxon>
        <taxon>Craniata</taxon>
        <taxon>Vertebrata</taxon>
        <taxon>Euteleostomi</taxon>
        <taxon>Amphibia</taxon>
        <taxon>Batrachia</taxon>
        <taxon>Anura</taxon>
        <taxon>Pipoidea</taxon>
        <taxon>Pipidae</taxon>
        <taxon>Xenopodinae</taxon>
        <taxon>Xenopus</taxon>
        <taxon>Silurana</taxon>
    </lineage>
</organism>
<evidence type="ECO:0000259" key="6">
    <source>
        <dbReference type="PROSITE" id="PS51526"/>
    </source>
</evidence>
<evidence type="ECO:0000256" key="5">
    <source>
        <dbReference type="SAM" id="MobiDB-lite"/>
    </source>
</evidence>
<dbReference type="SUPFAM" id="SSF46785">
    <property type="entry name" value="Winged helix' DNA-binding domain"/>
    <property type="match status" value="1"/>
</dbReference>
<dbReference type="PROSITE" id="PS51526">
    <property type="entry name" value="RFX_DBD"/>
    <property type="match status" value="1"/>
</dbReference>
<keyword evidence="2 9" id="KW-0238">DNA-binding</keyword>
<feature type="compositionally biased region" description="Polar residues" evidence="5">
    <location>
        <begin position="694"/>
        <end position="705"/>
    </location>
</feature>
<feature type="region of interest" description="Disordered" evidence="5">
    <location>
        <begin position="554"/>
        <end position="574"/>
    </location>
</feature>
<dbReference type="Gene3D" id="1.10.10.10">
    <property type="entry name" value="Winged helix-like DNA-binding domain superfamily/Winged helix DNA-binding domain"/>
    <property type="match status" value="1"/>
</dbReference>
<keyword evidence="8" id="KW-1185">Reference proteome</keyword>
<feature type="compositionally biased region" description="Polar residues" evidence="5">
    <location>
        <begin position="1098"/>
        <end position="1141"/>
    </location>
</feature>
<proteinExistence type="inferred from homology"/>
<feature type="region of interest" description="Disordered" evidence="5">
    <location>
        <begin position="805"/>
        <end position="829"/>
    </location>
</feature>
<evidence type="ECO:0000256" key="1">
    <source>
        <dbReference type="ARBA" id="ARBA00004123"/>
    </source>
</evidence>
<dbReference type="FunFam" id="1.10.10.10:FF:000128">
    <property type="entry name" value="DNA-binding protein RFX5 isoform X1"/>
    <property type="match status" value="1"/>
</dbReference>
<dbReference type="Ensembl" id="ENSXETT00000120515">
    <property type="protein sequence ID" value="ENSXETP00000105732"/>
    <property type="gene ID" value="ENSXETG00000024544"/>
</dbReference>
<reference evidence="7" key="2">
    <citation type="submission" date="2021-03" db="UniProtKB">
        <authorList>
            <consortium name="Ensembl"/>
        </authorList>
    </citation>
    <scope>IDENTIFICATION</scope>
</reference>
<feature type="compositionally biased region" description="Polar residues" evidence="5">
    <location>
        <begin position="757"/>
        <end position="766"/>
    </location>
</feature>
<dbReference type="Bgee" id="ENSXETG00000024544">
    <property type="expression patterns" value="Expressed in blastula and 16 other cell types or tissues"/>
</dbReference>
<accession>A0A803JCX1</accession>
<dbReference type="InterPro" id="IPR003150">
    <property type="entry name" value="DNA-bd_RFX"/>
</dbReference>